<dbReference type="NCBIfam" id="NF038368">
    <property type="entry name" value="P2_Rz1"/>
    <property type="match status" value="1"/>
</dbReference>
<organism evidence="1 2">
    <name type="scientific">Pseudomonas citronellolis</name>
    <dbReference type="NCBI Taxonomy" id="53408"/>
    <lineage>
        <taxon>Bacteria</taxon>
        <taxon>Pseudomonadati</taxon>
        <taxon>Pseudomonadota</taxon>
        <taxon>Gammaproteobacteria</taxon>
        <taxon>Pseudomonadales</taxon>
        <taxon>Pseudomonadaceae</taxon>
        <taxon>Pseudomonas</taxon>
    </lineage>
</organism>
<dbReference type="AlphaFoldDB" id="A0A1A9KIG8"/>
<dbReference type="Proteomes" id="UP000077748">
    <property type="component" value="Chromosome"/>
</dbReference>
<dbReference type="InterPro" id="IPR047737">
    <property type="entry name" value="LysC"/>
</dbReference>
<protein>
    <submittedName>
        <fullName evidence="1">Uncharacterized protein</fullName>
    </submittedName>
</protein>
<dbReference type="EMBL" id="CP015878">
    <property type="protein sequence ID" value="ANI16753.1"/>
    <property type="molecule type" value="Genomic_DNA"/>
</dbReference>
<evidence type="ECO:0000313" key="2">
    <source>
        <dbReference type="Proteomes" id="UP000077748"/>
    </source>
</evidence>
<sequence>MTRLSMNICAGMFLQLLAGCTNGPRQPTQLPTTARQFCPLVACVLPARPAVLVNDQWRQALDDTEGALLSCAGQVLACIQRQDAQQPK</sequence>
<gene>
    <name evidence="1" type="ORF">A9C11_23520</name>
</gene>
<dbReference type="RefSeq" id="WP_064584006.1">
    <property type="nucleotide sequence ID" value="NZ_CP015878.1"/>
</dbReference>
<name>A0A1A9KIG8_9PSED</name>
<dbReference type="PROSITE" id="PS51257">
    <property type="entry name" value="PROKAR_LIPOPROTEIN"/>
    <property type="match status" value="1"/>
</dbReference>
<evidence type="ECO:0000313" key="1">
    <source>
        <dbReference type="EMBL" id="ANI16753.1"/>
    </source>
</evidence>
<proteinExistence type="predicted"/>
<reference evidence="1 2" key="1">
    <citation type="submission" date="2016-05" db="EMBL/GenBank/DDBJ databases">
        <title>Genome Sequence of Pseudomonas citronellolis Strain SJTE-3, an Estrogens and Persistent Organic Pollutants degradation strain.</title>
        <authorList>
            <person name="Liang R."/>
        </authorList>
    </citation>
    <scope>NUCLEOTIDE SEQUENCE [LARGE SCALE GENOMIC DNA]</scope>
    <source>
        <strain evidence="1 2">SJTE-3</strain>
    </source>
</reference>
<accession>A0A1A9KIG8</accession>